<proteinExistence type="predicted"/>
<organism evidence="4 5">
    <name type="scientific">Desulfosarcina alkanivorans</name>
    <dbReference type="NCBI Taxonomy" id="571177"/>
    <lineage>
        <taxon>Bacteria</taxon>
        <taxon>Pseudomonadati</taxon>
        <taxon>Thermodesulfobacteriota</taxon>
        <taxon>Desulfobacteria</taxon>
        <taxon>Desulfobacterales</taxon>
        <taxon>Desulfosarcinaceae</taxon>
        <taxon>Desulfosarcina</taxon>
    </lineage>
</organism>
<dbReference type="SUPFAM" id="SSF55729">
    <property type="entry name" value="Acyl-CoA N-acyltransferases (Nat)"/>
    <property type="match status" value="1"/>
</dbReference>
<dbReference type="InterPro" id="IPR050832">
    <property type="entry name" value="Bact_Acetyltransf"/>
</dbReference>
<gene>
    <name evidence="4" type="ORF">DSCA_26120</name>
</gene>
<protein>
    <recommendedName>
        <fullName evidence="3">N-acetyltransferase domain-containing protein</fullName>
    </recommendedName>
</protein>
<dbReference type="CDD" id="cd04301">
    <property type="entry name" value="NAT_SF"/>
    <property type="match status" value="1"/>
</dbReference>
<evidence type="ECO:0000313" key="5">
    <source>
        <dbReference type="Proteomes" id="UP000427906"/>
    </source>
</evidence>
<dbReference type="Pfam" id="PF00583">
    <property type="entry name" value="Acetyltransf_1"/>
    <property type="match status" value="1"/>
</dbReference>
<evidence type="ECO:0000256" key="1">
    <source>
        <dbReference type="ARBA" id="ARBA00022679"/>
    </source>
</evidence>
<dbReference type="PANTHER" id="PTHR43877">
    <property type="entry name" value="AMINOALKYLPHOSPHONATE N-ACETYLTRANSFERASE-RELATED-RELATED"/>
    <property type="match status" value="1"/>
</dbReference>
<evidence type="ECO:0000313" key="4">
    <source>
        <dbReference type="EMBL" id="BBO68682.1"/>
    </source>
</evidence>
<dbReference type="GO" id="GO:0016747">
    <property type="term" value="F:acyltransferase activity, transferring groups other than amino-acyl groups"/>
    <property type="evidence" value="ECO:0007669"/>
    <property type="project" value="InterPro"/>
</dbReference>
<dbReference type="InterPro" id="IPR016181">
    <property type="entry name" value="Acyl_CoA_acyltransferase"/>
</dbReference>
<evidence type="ECO:0000259" key="3">
    <source>
        <dbReference type="PROSITE" id="PS51186"/>
    </source>
</evidence>
<reference evidence="4 5" key="1">
    <citation type="submission" date="2019-11" db="EMBL/GenBank/DDBJ databases">
        <title>Comparative genomics of hydrocarbon-degrading Desulfosarcina strains.</title>
        <authorList>
            <person name="Watanabe M."/>
            <person name="Kojima H."/>
            <person name="Fukui M."/>
        </authorList>
    </citation>
    <scope>NUCLEOTIDE SEQUENCE [LARGE SCALE GENOMIC DNA]</scope>
    <source>
        <strain evidence="4 5">PL12</strain>
    </source>
</reference>
<name>A0A5K7YGG9_9BACT</name>
<keyword evidence="5" id="KW-1185">Reference proteome</keyword>
<accession>A0A5K7YGG9</accession>
<dbReference type="KEGG" id="dalk:DSCA_26120"/>
<dbReference type="Proteomes" id="UP000427906">
    <property type="component" value="Chromosome"/>
</dbReference>
<dbReference type="InterPro" id="IPR000182">
    <property type="entry name" value="GNAT_dom"/>
</dbReference>
<dbReference type="Gene3D" id="3.40.630.30">
    <property type="match status" value="1"/>
</dbReference>
<evidence type="ECO:0000256" key="2">
    <source>
        <dbReference type="ARBA" id="ARBA00023315"/>
    </source>
</evidence>
<dbReference type="AlphaFoldDB" id="A0A5K7YGG9"/>
<dbReference type="RefSeq" id="WP_155316811.1">
    <property type="nucleotide sequence ID" value="NZ_AP021874.1"/>
</dbReference>
<keyword evidence="2" id="KW-0012">Acyltransferase</keyword>
<dbReference type="PROSITE" id="PS51186">
    <property type="entry name" value="GNAT"/>
    <property type="match status" value="1"/>
</dbReference>
<keyword evidence="1" id="KW-0808">Transferase</keyword>
<dbReference type="EMBL" id="AP021874">
    <property type="protein sequence ID" value="BBO68682.1"/>
    <property type="molecule type" value="Genomic_DNA"/>
</dbReference>
<feature type="domain" description="N-acetyltransferase" evidence="3">
    <location>
        <begin position="7"/>
        <end position="165"/>
    </location>
</feature>
<sequence length="165" mass="17867">MTETEDVSIAAATEKDIDGLARLIRTSFADVSRRFGLTPENCPRHPSNCTHEWIQGDLERGVHYFILSVAGEAVGCVGVEQASPATCYMERLAVSPEHRGCGYGTRLARHAVSRAKKMGAAYVGIGIIAADTGLKNFYEALGFEAGETKTFAHLPFEVAFMTILV</sequence>
<dbReference type="OrthoDB" id="9813917at2"/>